<comment type="similarity">
    <text evidence="1">Belongs to the peptidase M81 family.</text>
</comment>
<comment type="caution">
    <text evidence="4">The sequence shown here is derived from an EMBL/GenBank/DDBJ whole genome shotgun (WGS) entry which is preliminary data.</text>
</comment>
<dbReference type="EMBL" id="SNYW01000008">
    <property type="protein sequence ID" value="TDQ82327.1"/>
    <property type="molecule type" value="Genomic_DNA"/>
</dbReference>
<keyword evidence="1" id="KW-0378">Hydrolase</keyword>
<dbReference type="PIRSF" id="PIRSF012702">
    <property type="entry name" value="UCP012702"/>
    <property type="match status" value="1"/>
</dbReference>
<comment type="function">
    <text evidence="1">Involved in peptidolytic degradation of cyclic heptapeptide hepatotoxin microcystin (MC).</text>
</comment>
<evidence type="ECO:0000259" key="2">
    <source>
        <dbReference type="Pfam" id="PF07171"/>
    </source>
</evidence>
<feature type="domain" description="Microcystin LR degradation protein MlrC N-terminal" evidence="3">
    <location>
        <begin position="2"/>
        <end position="289"/>
    </location>
</feature>
<dbReference type="Pfam" id="PF07364">
    <property type="entry name" value="DUF1485"/>
    <property type="match status" value="1"/>
</dbReference>
<comment type="cofactor">
    <cofactor evidence="1">
        <name>Zn(2+)</name>
        <dbReference type="ChEBI" id="CHEBI:29105"/>
    </cofactor>
    <text evidence="1">Binds 1 zinc ion per subunit.</text>
</comment>
<proteinExistence type="inferred from homology"/>
<gene>
    <name evidence="4" type="ORF">A8950_2149</name>
</gene>
<dbReference type="InterPro" id="IPR010799">
    <property type="entry name" value="MlrC_C"/>
</dbReference>
<dbReference type="Proteomes" id="UP000295783">
    <property type="component" value="Unassembled WGS sequence"/>
</dbReference>
<feature type="domain" description="Microcystin LR degradation protein MlrC C-terminal" evidence="2">
    <location>
        <begin position="303"/>
        <end position="484"/>
    </location>
</feature>
<organism evidence="4 5">
    <name type="scientific">Dongia mobilis</name>
    <dbReference type="NCBI Taxonomy" id="578943"/>
    <lineage>
        <taxon>Bacteria</taxon>
        <taxon>Pseudomonadati</taxon>
        <taxon>Pseudomonadota</taxon>
        <taxon>Alphaproteobacteria</taxon>
        <taxon>Rhodospirillales</taxon>
        <taxon>Dongiaceae</taxon>
        <taxon>Dongia</taxon>
    </lineage>
</organism>
<accession>A0A4R6WRY4</accession>
<keyword evidence="5" id="KW-1185">Reference proteome</keyword>
<evidence type="ECO:0000313" key="4">
    <source>
        <dbReference type="EMBL" id="TDQ82327.1"/>
    </source>
</evidence>
<dbReference type="GO" id="GO:0046872">
    <property type="term" value="F:metal ion binding"/>
    <property type="evidence" value="ECO:0007669"/>
    <property type="project" value="UniProtKB-KW"/>
</dbReference>
<dbReference type="OrthoDB" id="9782658at2"/>
<evidence type="ECO:0000259" key="3">
    <source>
        <dbReference type="Pfam" id="PF07364"/>
    </source>
</evidence>
<name>A0A4R6WRY4_9PROT</name>
<sequence length="497" mass="53668">MRIVAAQMKHETNTFSPVPTPLRRFSGRSGFPLEGQAAHDAFKGTGAALAAYIDIAERAGAELVIPLAADASPSGPVAADAFKYMSDKICAAVEKGCDAIMLDLHGAMVTEEVEDGEGTLLARIRTIAPETPIAVALDMHTNLFPAMVDNATVLAGYSTYPHVDVYETGWRAGTTLMRAMKGEVTPTKAWGNRPMLPHVMRQGTHAFPNREIQARAREMEARGEALLATVFAGFPHADVYHAGLSAIVVTDNDPAKAQQLRDELLDMAWRDRAAFVYRPEPIGKSLARARELAEGAGAGPVILLDHYDNCASGGTMDTTRVLKAILDSGLDDVAAFAIHDPAAVTKMVQAGIGATVTLPIGGWNDLPSIKAKGEPLTVTGRVKLISDGRYRNQGPMERGVLQDMGATVVLDTGRVDIVILSNHVEPYDIECLMSLGIDPMRKKFIMLKSRVHFRAGFQDLAKGIVECEGVGVCTSDYSQLDFRHVRRPIYPLDPDLQ</sequence>
<dbReference type="InterPro" id="IPR009197">
    <property type="entry name" value="MlrC"/>
</dbReference>
<reference evidence="4 5" key="1">
    <citation type="submission" date="2019-03" db="EMBL/GenBank/DDBJ databases">
        <title>Genomic Encyclopedia of Type Strains, Phase III (KMG-III): the genomes of soil and plant-associated and newly described type strains.</title>
        <authorList>
            <person name="Whitman W."/>
        </authorList>
    </citation>
    <scope>NUCLEOTIDE SEQUENCE [LARGE SCALE GENOMIC DNA]</scope>
    <source>
        <strain evidence="4 5">CGMCC 1.7660</strain>
    </source>
</reference>
<dbReference type="GO" id="GO:0006508">
    <property type="term" value="P:proteolysis"/>
    <property type="evidence" value="ECO:0007669"/>
    <property type="project" value="UniProtKB-KW"/>
</dbReference>
<dbReference type="RefSeq" id="WP_133613615.1">
    <property type="nucleotide sequence ID" value="NZ_SNYW01000008.1"/>
</dbReference>
<dbReference type="InterPro" id="IPR015995">
    <property type="entry name" value="MlrC_N"/>
</dbReference>
<evidence type="ECO:0000313" key="5">
    <source>
        <dbReference type="Proteomes" id="UP000295783"/>
    </source>
</evidence>
<dbReference type="AlphaFoldDB" id="A0A4R6WRY4"/>
<protein>
    <recommendedName>
        <fullName evidence="1">Microcystinase C</fullName>
        <shortName evidence="1">MlrC</shortName>
    </recommendedName>
</protein>
<keyword evidence="1" id="KW-0482">Metalloprotease</keyword>
<keyword evidence="1" id="KW-0479">Metal-binding</keyword>
<keyword evidence="1" id="KW-0645">Protease</keyword>
<dbReference type="Pfam" id="PF07171">
    <property type="entry name" value="MlrC_C"/>
    <property type="match status" value="1"/>
</dbReference>
<evidence type="ECO:0000256" key="1">
    <source>
        <dbReference type="PIRNR" id="PIRNR012702"/>
    </source>
</evidence>
<dbReference type="GO" id="GO:0008237">
    <property type="term" value="F:metallopeptidase activity"/>
    <property type="evidence" value="ECO:0007669"/>
    <property type="project" value="UniProtKB-KW"/>
</dbReference>